<dbReference type="EMBL" id="WLXI01000035">
    <property type="protein sequence ID" value="MTD01331.1"/>
    <property type="molecule type" value="Genomic_DNA"/>
</dbReference>
<evidence type="ECO:0000313" key="1">
    <source>
        <dbReference type="EMBL" id="MTD01331.1"/>
    </source>
</evidence>
<accession>A0A6L6G7C7</accession>
<organism evidence="1 2">
    <name type="scientific">Streptococcus uberis</name>
    <dbReference type="NCBI Taxonomy" id="1349"/>
    <lineage>
        <taxon>Bacteria</taxon>
        <taxon>Bacillati</taxon>
        <taxon>Bacillota</taxon>
        <taxon>Bacilli</taxon>
        <taxon>Lactobacillales</taxon>
        <taxon>Streptococcaceae</taxon>
        <taxon>Streptococcus</taxon>
    </lineage>
</organism>
<reference evidence="1 2" key="1">
    <citation type="submission" date="2019-11" db="EMBL/GenBank/DDBJ databases">
        <title>Streptococcus uberis isolated from clinical mastitis cases on a southeastern Queensland dairy.</title>
        <authorList>
            <person name="Workentine M.L."/>
            <person name="Price R."/>
            <person name="Olchowy T."/>
        </authorList>
    </citation>
    <scope>NUCLEOTIDE SEQUENCE [LARGE SCALE GENOMIC DNA]</scope>
    <source>
        <strain evidence="1 2">OLC4459-A17</strain>
    </source>
</reference>
<dbReference type="RefSeq" id="WP_046389665.1">
    <property type="nucleotide sequence ID" value="NZ_BAABQC010000003.1"/>
</dbReference>
<evidence type="ECO:0000313" key="2">
    <source>
        <dbReference type="Proteomes" id="UP000483839"/>
    </source>
</evidence>
<name>A0A6L6G7C7_STRUB</name>
<protein>
    <submittedName>
        <fullName evidence="1">Uncharacterized protein</fullName>
    </submittedName>
</protein>
<comment type="caution">
    <text evidence="1">The sequence shown here is derived from an EMBL/GenBank/DDBJ whole genome shotgun (WGS) entry which is preliminary data.</text>
</comment>
<gene>
    <name evidence="1" type="ORF">GKS16_03455</name>
</gene>
<dbReference type="Proteomes" id="UP000483839">
    <property type="component" value="Unassembled WGS sequence"/>
</dbReference>
<proteinExistence type="predicted"/>
<sequence>MGLFQKLFRRDVDDSKDHLIKEEKIKEESSWEQLPAYIDADPADFQLVSLIASSIAAGDYPESQFVVKRILQRNPEVVNLSLIATSIASGDAPDSQFNVKAIYQKKIKP</sequence>
<dbReference type="AlphaFoldDB" id="A0A6L6G7C7"/>